<dbReference type="EMBL" id="KY210139">
    <property type="protein sequence ID" value="APQ41945.1"/>
    <property type="molecule type" value="Genomic_DNA"/>
</dbReference>
<sequence length="53" mass="6187">MTNRWPKQLAAPVYALDNTASAWWQSRHRLRVAPQLTDLRELARAIRNKKCPS</sequence>
<name>A0A3G1GLI0_9CAUD</name>
<proteinExistence type="predicted"/>
<evidence type="ECO:0000313" key="1">
    <source>
        <dbReference type="EMBL" id="APQ41945.1"/>
    </source>
</evidence>
<dbReference type="Proteomes" id="UP000272247">
    <property type="component" value="Segment"/>
</dbReference>
<keyword evidence="2" id="KW-1185">Reference proteome</keyword>
<accession>A0A3G1GLI0</accession>
<reference evidence="1 2" key="1">
    <citation type="submission" date="2016-11" db="EMBL/GenBank/DDBJ databases">
        <authorList>
            <person name="Gasic K."/>
        </authorList>
    </citation>
    <scope>NUCLEOTIDE SEQUENCE [LARGE SCALE GENOMIC DNA]</scope>
</reference>
<gene>
    <name evidence="1" type="ORF">K1pha_66</name>
</gene>
<protein>
    <submittedName>
        <fullName evidence="1">Uncharacterized protein</fullName>
    </submittedName>
</protein>
<evidence type="ECO:0000313" key="2">
    <source>
        <dbReference type="Proteomes" id="UP000272247"/>
    </source>
</evidence>
<organism evidence="1 2">
    <name type="scientific">Xanthomonas phage KPhi1</name>
    <dbReference type="NCBI Taxonomy" id="1927017"/>
    <lineage>
        <taxon>Viruses</taxon>
        <taxon>Duplodnaviria</taxon>
        <taxon>Heunggongvirae</taxon>
        <taxon>Uroviricota</taxon>
        <taxon>Caudoviricetes</taxon>
        <taxon>Kantovirinae</taxon>
        <taxon>Beograduvirus</taxon>
        <taxon>Beograduvirus KPhi1</taxon>
    </lineage>
</organism>